<dbReference type="EMBL" id="JABVXQ010000008">
    <property type="protein sequence ID" value="KAF6094906.1"/>
    <property type="molecule type" value="Genomic_DNA"/>
</dbReference>
<comment type="caution">
    <text evidence="2">The sequence shown here is derived from an EMBL/GenBank/DDBJ whole genome shotgun (WGS) entry which is preliminary data.</text>
</comment>
<organism evidence="2 3">
    <name type="scientific">Phyllostomus discolor</name>
    <name type="common">pale spear-nosed bat</name>
    <dbReference type="NCBI Taxonomy" id="89673"/>
    <lineage>
        <taxon>Eukaryota</taxon>
        <taxon>Metazoa</taxon>
        <taxon>Chordata</taxon>
        <taxon>Craniata</taxon>
        <taxon>Vertebrata</taxon>
        <taxon>Euteleostomi</taxon>
        <taxon>Mammalia</taxon>
        <taxon>Eutheria</taxon>
        <taxon>Laurasiatheria</taxon>
        <taxon>Chiroptera</taxon>
        <taxon>Yangochiroptera</taxon>
        <taxon>Phyllostomidae</taxon>
        <taxon>Phyllostominae</taxon>
        <taxon>Phyllostomus</taxon>
    </lineage>
</organism>
<sequence length="135" mass="14516">MTGEAGRPSPPPPPLARAAGAGHLQRGHRDVCKPTSDNNSLGPDVVPNMWLQAAAEANRALLSPQPEAKSVPAAWTPQPKASYIGAAILVSHDSRYPHLVTRKRPRRLPSEREKDCGEARDAGGTVERPPPRTNR</sequence>
<gene>
    <name evidence="2" type="ORF">HJG60_011972</name>
</gene>
<evidence type="ECO:0000256" key="1">
    <source>
        <dbReference type="SAM" id="MobiDB-lite"/>
    </source>
</evidence>
<accession>A0A833ZPS8</accession>
<name>A0A833ZPS8_9CHIR</name>
<dbReference type="Proteomes" id="UP000664940">
    <property type="component" value="Unassembled WGS sequence"/>
</dbReference>
<protein>
    <submittedName>
        <fullName evidence="2">Uncharacterized protein</fullName>
    </submittedName>
</protein>
<dbReference type="AlphaFoldDB" id="A0A833ZPS8"/>
<proteinExistence type="predicted"/>
<feature type="region of interest" description="Disordered" evidence="1">
    <location>
        <begin position="1"/>
        <end position="44"/>
    </location>
</feature>
<feature type="region of interest" description="Disordered" evidence="1">
    <location>
        <begin position="100"/>
        <end position="135"/>
    </location>
</feature>
<reference evidence="2 3" key="1">
    <citation type="journal article" date="2020" name="Nature">
        <title>Six reference-quality genomes reveal evolution of bat adaptations.</title>
        <authorList>
            <person name="Jebb D."/>
            <person name="Huang Z."/>
            <person name="Pippel M."/>
            <person name="Hughes G.M."/>
            <person name="Lavrichenko K."/>
            <person name="Devanna P."/>
            <person name="Winkler S."/>
            <person name="Jermiin L.S."/>
            <person name="Skirmuntt E.C."/>
            <person name="Katzourakis A."/>
            <person name="Burkitt-Gray L."/>
            <person name="Ray D.A."/>
            <person name="Sullivan K.A.M."/>
            <person name="Roscito J.G."/>
            <person name="Kirilenko B.M."/>
            <person name="Davalos L.M."/>
            <person name="Corthals A.P."/>
            <person name="Power M.L."/>
            <person name="Jones G."/>
            <person name="Ransome R.D."/>
            <person name="Dechmann D.K.N."/>
            <person name="Locatelli A.G."/>
            <person name="Puechmaille S.J."/>
            <person name="Fedrigo O."/>
            <person name="Jarvis E.D."/>
            <person name="Hiller M."/>
            <person name="Vernes S.C."/>
            <person name="Myers E.W."/>
            <person name="Teeling E.C."/>
        </authorList>
    </citation>
    <scope>NUCLEOTIDE SEQUENCE [LARGE SCALE GENOMIC DNA]</scope>
    <source>
        <strain evidence="2">Bat1K_MPI-CBG_1</strain>
    </source>
</reference>
<evidence type="ECO:0000313" key="3">
    <source>
        <dbReference type="Proteomes" id="UP000664940"/>
    </source>
</evidence>
<feature type="compositionally biased region" description="Basic and acidic residues" evidence="1">
    <location>
        <begin position="108"/>
        <end position="121"/>
    </location>
</feature>
<evidence type="ECO:0000313" key="2">
    <source>
        <dbReference type="EMBL" id="KAF6094906.1"/>
    </source>
</evidence>